<reference evidence="1 2" key="1">
    <citation type="submission" date="2024-11" db="EMBL/GenBank/DDBJ databases">
        <title>Adaptive evolution of stress response genes in parasites aligns with host niche diversity.</title>
        <authorList>
            <person name="Hahn C."/>
            <person name="Resl P."/>
        </authorList>
    </citation>
    <scope>NUCLEOTIDE SEQUENCE [LARGE SCALE GENOMIC DNA]</scope>
    <source>
        <strain evidence="1">EGGRZ-B1_66</strain>
        <tissue evidence="1">Body</tissue>
    </source>
</reference>
<evidence type="ECO:0000313" key="2">
    <source>
        <dbReference type="Proteomes" id="UP001626550"/>
    </source>
</evidence>
<dbReference type="Proteomes" id="UP001626550">
    <property type="component" value="Unassembled WGS sequence"/>
</dbReference>
<feature type="non-terminal residue" evidence="1">
    <location>
        <position position="1"/>
    </location>
</feature>
<protein>
    <submittedName>
        <fullName evidence="1">Uncharacterized protein</fullName>
    </submittedName>
</protein>
<gene>
    <name evidence="1" type="ORF">Ciccas_010984</name>
</gene>
<organism evidence="1 2">
    <name type="scientific">Cichlidogyrus casuarinus</name>
    <dbReference type="NCBI Taxonomy" id="1844966"/>
    <lineage>
        <taxon>Eukaryota</taxon>
        <taxon>Metazoa</taxon>
        <taxon>Spiralia</taxon>
        <taxon>Lophotrochozoa</taxon>
        <taxon>Platyhelminthes</taxon>
        <taxon>Monogenea</taxon>
        <taxon>Monopisthocotylea</taxon>
        <taxon>Dactylogyridea</taxon>
        <taxon>Ancyrocephalidae</taxon>
        <taxon>Cichlidogyrus</taxon>
    </lineage>
</organism>
<sequence length="182" mass="20931">HNDDSFTTFESWLANLESKNFNYKLLQLFETLVCTLLHLVKGIRTQNFDDVIEALDTDALIRIIEDEFIDIYSGVGPRKSLQDIRLSLWNEKISLCNDEDNAKTLLAKLAPTRKTLRCLVHMACFAVGQVTKQPKSPLDLNSLGSYDGATNWIWDVPDGQALTLRRQKRETWKYSREFPNAH</sequence>
<dbReference type="EMBL" id="JBJKFK010002944">
    <property type="protein sequence ID" value="KAL3310452.1"/>
    <property type="molecule type" value="Genomic_DNA"/>
</dbReference>
<keyword evidence="2" id="KW-1185">Reference proteome</keyword>
<comment type="caution">
    <text evidence="1">The sequence shown here is derived from an EMBL/GenBank/DDBJ whole genome shotgun (WGS) entry which is preliminary data.</text>
</comment>
<dbReference type="AlphaFoldDB" id="A0ABD2PUK9"/>
<accession>A0ABD2PUK9</accession>
<proteinExistence type="predicted"/>
<evidence type="ECO:0000313" key="1">
    <source>
        <dbReference type="EMBL" id="KAL3310452.1"/>
    </source>
</evidence>
<name>A0ABD2PUK9_9PLAT</name>